<dbReference type="Proteomes" id="UP000032141">
    <property type="component" value="Chromosome C6"/>
</dbReference>
<keyword evidence="1" id="KW-1133">Transmembrane helix</keyword>
<organism evidence="2 3">
    <name type="scientific">Brassica oleracea var. oleracea</name>
    <dbReference type="NCBI Taxonomy" id="109376"/>
    <lineage>
        <taxon>Eukaryota</taxon>
        <taxon>Viridiplantae</taxon>
        <taxon>Streptophyta</taxon>
        <taxon>Embryophyta</taxon>
        <taxon>Tracheophyta</taxon>
        <taxon>Spermatophyta</taxon>
        <taxon>Magnoliopsida</taxon>
        <taxon>eudicotyledons</taxon>
        <taxon>Gunneridae</taxon>
        <taxon>Pentapetalae</taxon>
        <taxon>rosids</taxon>
        <taxon>malvids</taxon>
        <taxon>Brassicales</taxon>
        <taxon>Brassicaceae</taxon>
        <taxon>Brassiceae</taxon>
        <taxon>Brassica</taxon>
    </lineage>
</organism>
<evidence type="ECO:0000313" key="3">
    <source>
        <dbReference type="Proteomes" id="UP000032141"/>
    </source>
</evidence>
<dbReference type="AlphaFoldDB" id="A0A0D3D130"/>
<accession>A0A0D3D130</accession>
<keyword evidence="1" id="KW-0472">Membrane</keyword>
<feature type="transmembrane region" description="Helical" evidence="1">
    <location>
        <begin position="20"/>
        <end position="39"/>
    </location>
</feature>
<dbReference type="HOGENOM" id="CLU_057013_0_0_1"/>
<proteinExistence type="predicted"/>
<name>A0A0D3D130_BRAOL</name>
<evidence type="ECO:0000313" key="2">
    <source>
        <dbReference type="EnsemblPlants" id="Bo6g120250.1"/>
    </source>
</evidence>
<sequence length="426" mass="46888">MVSGAGDTFSRRRWTSASSLLISVTLCFMFHCAICLLPVRFLCLFGGRRSRQTLRRRRELRIFAVLLPAVLSLRLVLSPAMSLEDSLAAAKLWSSGLYPVVSFSGDFVQAFQLRMEHRRSQLMNSTSSSSERCESHQPPCAAPPHLNGARSYSIMSPDPSIIGKTPISPSCKVMLYSPPGCLCDGSSFPLRRSSSGGHSISVEEHLRSKASRLVRTTFTELMSLSDWAWPICLMKLVSLPRPSPIKENSIQILVDFHAWVSVSKINPDGISPCYIFSYMSNGMNLLVNSPVSVLFQSTSSEEKVSPSCPLPMDRGVSSDSFPSVCFSSLIGLLSYGAVSTGPEDAIETTLVVFVDEVWTSTSLYVTIFQSSDFVVKVPSMHSSIVLNSLSSSVEDLSCLTYIYVVVYAYCLRGWIIPCLCSKKKEK</sequence>
<keyword evidence="3" id="KW-1185">Reference proteome</keyword>
<dbReference type="Gramene" id="Bo6g120250.1">
    <property type="protein sequence ID" value="Bo6g120250.1"/>
    <property type="gene ID" value="Bo6g120250"/>
</dbReference>
<keyword evidence="1" id="KW-0812">Transmembrane</keyword>
<protein>
    <submittedName>
        <fullName evidence="2">Uncharacterized protein</fullName>
    </submittedName>
</protein>
<feature type="transmembrane region" description="Helical" evidence="1">
    <location>
        <begin position="60"/>
        <end position="77"/>
    </location>
</feature>
<reference evidence="2" key="2">
    <citation type="submission" date="2015-03" db="UniProtKB">
        <authorList>
            <consortium name="EnsemblPlants"/>
        </authorList>
    </citation>
    <scope>IDENTIFICATION</scope>
</reference>
<reference evidence="2 3" key="1">
    <citation type="journal article" date="2014" name="Genome Biol.">
        <title>Transcriptome and methylome profiling reveals relics of genome dominance in the mesopolyploid Brassica oleracea.</title>
        <authorList>
            <person name="Parkin I.A."/>
            <person name="Koh C."/>
            <person name="Tang H."/>
            <person name="Robinson S.J."/>
            <person name="Kagale S."/>
            <person name="Clarke W.E."/>
            <person name="Town C.D."/>
            <person name="Nixon J."/>
            <person name="Krishnakumar V."/>
            <person name="Bidwell S.L."/>
            <person name="Denoeud F."/>
            <person name="Belcram H."/>
            <person name="Links M.G."/>
            <person name="Just J."/>
            <person name="Clarke C."/>
            <person name="Bender T."/>
            <person name="Huebert T."/>
            <person name="Mason A.S."/>
            <person name="Pires J.C."/>
            <person name="Barker G."/>
            <person name="Moore J."/>
            <person name="Walley P.G."/>
            <person name="Manoli S."/>
            <person name="Batley J."/>
            <person name="Edwards D."/>
            <person name="Nelson M.N."/>
            <person name="Wang X."/>
            <person name="Paterson A.H."/>
            <person name="King G."/>
            <person name="Bancroft I."/>
            <person name="Chalhoub B."/>
            <person name="Sharpe A.G."/>
        </authorList>
    </citation>
    <scope>NUCLEOTIDE SEQUENCE</scope>
    <source>
        <strain evidence="2 3">cv. TO1000</strain>
    </source>
</reference>
<dbReference type="EnsemblPlants" id="Bo6g120250.1">
    <property type="protein sequence ID" value="Bo6g120250.1"/>
    <property type="gene ID" value="Bo6g120250"/>
</dbReference>
<evidence type="ECO:0000256" key="1">
    <source>
        <dbReference type="SAM" id="Phobius"/>
    </source>
</evidence>
<dbReference type="OMA" id="YSIMSPD"/>